<dbReference type="Pfam" id="PF07963">
    <property type="entry name" value="N_methyl"/>
    <property type="match status" value="1"/>
</dbReference>
<gene>
    <name evidence="2" type="ORF">JIN78_04530</name>
</gene>
<evidence type="ECO:0000313" key="2">
    <source>
        <dbReference type="EMBL" id="MBK1833319.1"/>
    </source>
</evidence>
<keyword evidence="1" id="KW-1133">Transmembrane helix</keyword>
<dbReference type="InterPro" id="IPR045584">
    <property type="entry name" value="Pilin-like"/>
</dbReference>
<organism evidence="2 3">
    <name type="scientific">Roseibacillus ishigakijimensis</name>
    <dbReference type="NCBI Taxonomy" id="454146"/>
    <lineage>
        <taxon>Bacteria</taxon>
        <taxon>Pseudomonadati</taxon>
        <taxon>Verrucomicrobiota</taxon>
        <taxon>Verrucomicrobiia</taxon>
        <taxon>Verrucomicrobiales</taxon>
        <taxon>Verrucomicrobiaceae</taxon>
        <taxon>Roseibacillus</taxon>
    </lineage>
</organism>
<accession>A0A934RQN8</accession>
<evidence type="ECO:0000313" key="3">
    <source>
        <dbReference type="Proteomes" id="UP000604083"/>
    </source>
</evidence>
<evidence type="ECO:0000256" key="1">
    <source>
        <dbReference type="SAM" id="Phobius"/>
    </source>
</evidence>
<dbReference type="NCBIfam" id="TIGR02532">
    <property type="entry name" value="IV_pilin_GFxxxE"/>
    <property type="match status" value="1"/>
</dbReference>
<dbReference type="RefSeq" id="WP_200390751.1">
    <property type="nucleotide sequence ID" value="NZ_JAENIO010000007.1"/>
</dbReference>
<protein>
    <submittedName>
        <fullName evidence="2">Type II secretion system protein</fullName>
    </submittedName>
</protein>
<proteinExistence type="predicted"/>
<dbReference type="SUPFAM" id="SSF54523">
    <property type="entry name" value="Pili subunits"/>
    <property type="match status" value="1"/>
</dbReference>
<dbReference type="EMBL" id="JAENIO010000007">
    <property type="protein sequence ID" value="MBK1833319.1"/>
    <property type="molecule type" value="Genomic_DNA"/>
</dbReference>
<comment type="caution">
    <text evidence="2">The sequence shown here is derived from an EMBL/GenBank/DDBJ whole genome shotgun (WGS) entry which is preliminary data.</text>
</comment>
<keyword evidence="3" id="KW-1185">Reference proteome</keyword>
<keyword evidence="1" id="KW-0812">Transmembrane</keyword>
<dbReference type="PROSITE" id="PS00409">
    <property type="entry name" value="PROKAR_NTER_METHYL"/>
    <property type="match status" value="1"/>
</dbReference>
<name>A0A934RQN8_9BACT</name>
<keyword evidence="1" id="KW-0472">Membrane</keyword>
<sequence>MKKSRYQGFSLIEIIVVMGIMALLLVLGTALFRGVGRGEGREAVRSLVLGGLNNAQSRALSTGEPVALVMTPYDQGREDQLGRSFTLFEVRQDEVTGQFEAGQQLRRWAMLPERFIFSKGSTATAGGQNAYDQSNVVRIVVQDSKEGGRRTVEMPAIIFGSSGRVIWPTGEGELELHIGEGKVQNGIALATGADNNDWRKREVFLIGRQTGRARYLETR</sequence>
<feature type="transmembrane region" description="Helical" evidence="1">
    <location>
        <begin position="12"/>
        <end position="32"/>
    </location>
</feature>
<dbReference type="Proteomes" id="UP000604083">
    <property type="component" value="Unassembled WGS sequence"/>
</dbReference>
<reference evidence="2" key="1">
    <citation type="submission" date="2021-01" db="EMBL/GenBank/DDBJ databases">
        <title>Modified the classification status of verrucomicrobia.</title>
        <authorList>
            <person name="Feng X."/>
        </authorList>
    </citation>
    <scope>NUCLEOTIDE SEQUENCE</scope>
    <source>
        <strain evidence="2">KCTC 12986</strain>
    </source>
</reference>
<dbReference type="AlphaFoldDB" id="A0A934RQN8"/>
<dbReference type="InterPro" id="IPR012902">
    <property type="entry name" value="N_methyl_site"/>
</dbReference>